<dbReference type="AlphaFoldDB" id="A0A2N0BPT6"/>
<gene>
    <name evidence="1" type="ORF">CH379_016520</name>
    <name evidence="2" type="ORF">CH379_05995</name>
</gene>
<name>A0A2N0BPT6_9LEPT</name>
<accession>A0A2N0BPT6</accession>
<dbReference type="Proteomes" id="UP000232122">
    <property type="component" value="Unassembled WGS sequence"/>
</dbReference>
<evidence type="ECO:0008006" key="4">
    <source>
        <dbReference type="Google" id="ProtNLM"/>
    </source>
</evidence>
<protein>
    <recommendedName>
        <fullName evidence="4">Phospholipid/glycerol acyltransferase domain-containing protein</fullName>
    </recommendedName>
</protein>
<organism evidence="2">
    <name type="scientific">Leptospira ellisii</name>
    <dbReference type="NCBI Taxonomy" id="2023197"/>
    <lineage>
        <taxon>Bacteria</taxon>
        <taxon>Pseudomonadati</taxon>
        <taxon>Spirochaetota</taxon>
        <taxon>Spirochaetia</taxon>
        <taxon>Leptospirales</taxon>
        <taxon>Leptospiraceae</taxon>
        <taxon>Leptospira</taxon>
    </lineage>
</organism>
<sequence>MLLLSLFHPTPIGSTLLFRWRKKLARKRVFPVLIFPEGSLSLERLRVLAKISSKSKNSPSIPVFFYAKSVSQASVFLLSEGIPRGEKILPVFADFGSLSKDEQGREFGEQATYLLERLGERFAGICFLETGKPQAGIERSGNRTWLYHHSALAVEIAGNTFKILKKDLPEEQGTEELTSWIPPGLLESD</sequence>
<reference evidence="1 3" key="2">
    <citation type="journal article" date="2018" name="Microb. Genom.">
        <title>Deciphering the unexplored Leptospira diversity from soils uncovers genomic evolution to virulence.</title>
        <authorList>
            <person name="Thibeaux R."/>
            <person name="Iraola G."/>
            <person name="Ferres I."/>
            <person name="Bierque E."/>
            <person name="Girault D."/>
            <person name="Soupe-Gilbert M.E."/>
            <person name="Picardeau M."/>
            <person name="Goarant C."/>
        </authorList>
    </citation>
    <scope>NUCLEOTIDE SEQUENCE [LARGE SCALE GENOMIC DNA]</scope>
    <source>
        <strain evidence="1 3">ATI7-C-A5</strain>
    </source>
</reference>
<dbReference type="RefSeq" id="WP_100745610.1">
    <property type="nucleotide sequence ID" value="NZ_NPEF02000021.1"/>
</dbReference>
<dbReference type="OrthoDB" id="344551at2"/>
<dbReference type="EMBL" id="NPEF01000043">
    <property type="protein sequence ID" value="PJZ93794.1"/>
    <property type="molecule type" value="Genomic_DNA"/>
</dbReference>
<evidence type="ECO:0000313" key="1">
    <source>
        <dbReference type="EMBL" id="MDV6237238.1"/>
    </source>
</evidence>
<proteinExistence type="predicted"/>
<comment type="caution">
    <text evidence="2">The sequence shown here is derived from an EMBL/GenBank/DDBJ whole genome shotgun (WGS) entry which is preliminary data.</text>
</comment>
<evidence type="ECO:0000313" key="3">
    <source>
        <dbReference type="Proteomes" id="UP000232122"/>
    </source>
</evidence>
<reference evidence="1" key="3">
    <citation type="submission" date="2023-10" db="EMBL/GenBank/DDBJ databases">
        <authorList>
            <person name="Picardeau M."/>
            <person name="Thibeaux R."/>
        </authorList>
    </citation>
    <scope>NUCLEOTIDE SEQUENCE</scope>
    <source>
        <strain evidence="1">ATI7-C-A5</strain>
    </source>
</reference>
<dbReference type="EMBL" id="NPEF02000021">
    <property type="protein sequence ID" value="MDV6237238.1"/>
    <property type="molecule type" value="Genomic_DNA"/>
</dbReference>
<keyword evidence="3" id="KW-1185">Reference proteome</keyword>
<accession>A0A2N0BB97</accession>
<evidence type="ECO:0000313" key="2">
    <source>
        <dbReference type="EMBL" id="PJZ93794.1"/>
    </source>
</evidence>
<reference evidence="2" key="1">
    <citation type="submission" date="2017-07" db="EMBL/GenBank/DDBJ databases">
        <title>Leptospira spp. isolated from tropical soils.</title>
        <authorList>
            <person name="Thibeaux R."/>
            <person name="Iraola G."/>
            <person name="Ferres I."/>
            <person name="Bierque E."/>
            <person name="Girault D."/>
            <person name="Soupe-Gilbert M.-E."/>
            <person name="Picardeau M."/>
            <person name="Goarant C."/>
        </authorList>
    </citation>
    <scope>NUCLEOTIDE SEQUENCE [LARGE SCALE GENOMIC DNA]</scope>
    <source>
        <strain evidence="2">ATI7-C-A5</strain>
    </source>
</reference>